<dbReference type="InterPro" id="IPR050772">
    <property type="entry name" value="Hydratase-Decarb/MhpD_sf"/>
</dbReference>
<dbReference type="PANTHER" id="PTHR30143:SF0">
    <property type="entry name" value="2-KETO-4-PENTENOATE HYDRATASE"/>
    <property type="match status" value="1"/>
</dbReference>
<name>A0A1Q8ZS68_9HYPH</name>
<dbReference type="STRING" id="1867956.BJF95_04940"/>
<comment type="caution">
    <text evidence="1">The sequence shown here is derived from an EMBL/GenBank/DDBJ whole genome shotgun (WGS) entry which is preliminary data.</text>
</comment>
<dbReference type="Gene3D" id="3.90.850.10">
    <property type="entry name" value="Fumarylacetoacetase-like, C-terminal domain"/>
    <property type="match status" value="1"/>
</dbReference>
<proteinExistence type="predicted"/>
<dbReference type="SUPFAM" id="SSF56529">
    <property type="entry name" value="FAH"/>
    <property type="match status" value="1"/>
</dbReference>
<dbReference type="InterPro" id="IPR036663">
    <property type="entry name" value="Fumarylacetoacetase_C_sf"/>
</dbReference>
<dbReference type="EMBL" id="MKIM01000026">
    <property type="protein sequence ID" value="OLP44929.1"/>
    <property type="molecule type" value="Genomic_DNA"/>
</dbReference>
<keyword evidence="2" id="KW-1185">Reference proteome</keyword>
<evidence type="ECO:0008006" key="3">
    <source>
        <dbReference type="Google" id="ProtNLM"/>
    </source>
</evidence>
<organism evidence="1 2">
    <name type="scientific">Rhizobium oryziradicis</name>
    <dbReference type="NCBI Taxonomy" id="1867956"/>
    <lineage>
        <taxon>Bacteria</taxon>
        <taxon>Pseudomonadati</taxon>
        <taxon>Pseudomonadota</taxon>
        <taxon>Alphaproteobacteria</taxon>
        <taxon>Hyphomicrobiales</taxon>
        <taxon>Rhizobiaceae</taxon>
        <taxon>Rhizobium/Agrobacterium group</taxon>
        <taxon>Rhizobium</taxon>
    </lineage>
</organism>
<sequence length="248" mass="26025">MPVSETIALNIVKARQTNGLMEAQRLNGMSVAQAFDVQNAVMHQLKQSATTFKIALRKDGTAVGAPIFINRSIVDGETIAISDTGYTGIEFELAVVLKSDITASMAADGAEGILPAIERFIFGFEICATRFSDPQTADENAQLADNMSNSAFVAGNEDWAGGVDIDGADLMISANGETIFAAQAKHPFGGVLAPILAYALADDDKIGLLKAGNIVTTGSLCGLLKASLPATLEARVNGAYELRATLNR</sequence>
<dbReference type="GO" id="GO:0005737">
    <property type="term" value="C:cytoplasm"/>
    <property type="evidence" value="ECO:0007669"/>
    <property type="project" value="TreeGrafter"/>
</dbReference>
<dbReference type="AlphaFoldDB" id="A0A1Q8ZS68"/>
<reference evidence="1 2" key="1">
    <citation type="submission" date="2016-09" db="EMBL/GenBank/DDBJ databases">
        <title>Rhizobium oryziradicis sp. nov., isolated from the root of rice.</title>
        <authorList>
            <person name="Zhao J."/>
            <person name="Zhang X."/>
        </authorList>
    </citation>
    <scope>NUCLEOTIDE SEQUENCE [LARGE SCALE GENOMIC DNA]</scope>
    <source>
        <strain evidence="1 2">N19</strain>
    </source>
</reference>
<evidence type="ECO:0000313" key="1">
    <source>
        <dbReference type="EMBL" id="OLP44929.1"/>
    </source>
</evidence>
<gene>
    <name evidence="1" type="ORF">BJF95_04940</name>
</gene>
<dbReference type="GO" id="GO:0008684">
    <property type="term" value="F:2-oxopent-4-enoate hydratase activity"/>
    <property type="evidence" value="ECO:0007669"/>
    <property type="project" value="TreeGrafter"/>
</dbReference>
<dbReference type="PANTHER" id="PTHR30143">
    <property type="entry name" value="ACID HYDRATASE"/>
    <property type="match status" value="1"/>
</dbReference>
<evidence type="ECO:0000313" key="2">
    <source>
        <dbReference type="Proteomes" id="UP000186894"/>
    </source>
</evidence>
<protein>
    <recommendedName>
        <fullName evidence="3">Hydratase</fullName>
    </recommendedName>
</protein>
<dbReference type="Proteomes" id="UP000186894">
    <property type="component" value="Unassembled WGS sequence"/>
</dbReference>
<accession>A0A1Q8ZS68</accession>